<sequence length="139" mass="16186">QWQQWGESGLAALRAQLLKREEELRRKEQEDTERSRAEQLRKNDNAVMDSGVLRAVVTGYGEAPMPGNGEMTCYLLLHNRNGEYTLWGNELEKYRTRIFESVDLMRDRSGYICDRSEIGQRPPLQRVYSSATFEQLLTQ</sequence>
<organism evidence="2 3">
    <name type="scientific">Escherichia coli</name>
    <dbReference type="NCBI Taxonomy" id="562"/>
    <lineage>
        <taxon>Bacteria</taxon>
        <taxon>Pseudomonadati</taxon>
        <taxon>Pseudomonadota</taxon>
        <taxon>Gammaproteobacteria</taxon>
        <taxon>Enterobacterales</taxon>
        <taxon>Enterobacteriaceae</taxon>
        <taxon>Escherichia</taxon>
    </lineage>
</organism>
<evidence type="ECO:0000313" key="3">
    <source>
        <dbReference type="Proteomes" id="UP000233549"/>
    </source>
</evidence>
<feature type="non-terminal residue" evidence="2">
    <location>
        <position position="1"/>
    </location>
</feature>
<feature type="non-terminal residue" evidence="2">
    <location>
        <position position="139"/>
    </location>
</feature>
<evidence type="ECO:0000256" key="1">
    <source>
        <dbReference type="SAM" id="MobiDB-lite"/>
    </source>
</evidence>
<gene>
    <name evidence="2" type="ORF">CWS33_28890</name>
</gene>
<dbReference type="AlphaFoldDB" id="A0AAP8HWB9"/>
<protein>
    <submittedName>
        <fullName evidence="2">Conjugal transfer protein</fullName>
    </submittedName>
</protein>
<dbReference type="EMBL" id="PITP01000363">
    <property type="protein sequence ID" value="PKD78707.1"/>
    <property type="molecule type" value="Genomic_DNA"/>
</dbReference>
<feature type="region of interest" description="Disordered" evidence="1">
    <location>
        <begin position="24"/>
        <end position="43"/>
    </location>
</feature>
<comment type="caution">
    <text evidence="2">The sequence shown here is derived from an EMBL/GenBank/DDBJ whole genome shotgun (WGS) entry which is preliminary data.</text>
</comment>
<proteinExistence type="predicted"/>
<name>A0AAP8HWB9_ECOLX</name>
<dbReference type="Proteomes" id="UP000233549">
    <property type="component" value="Unassembled WGS sequence"/>
</dbReference>
<reference evidence="2 3" key="1">
    <citation type="submission" date="2017-12" db="EMBL/GenBank/DDBJ databases">
        <title>Rapid rising of carbapenem-resistant Enterobacteriaceae(CRE) and emergence of colistin resistance genemcr-1 in CRE in the hospital of Henan, China.</title>
        <authorList>
            <person name="Sun Q."/>
            <person name="Zhang R."/>
            <person name="Li Y."/>
            <person name="Shen Y."/>
            <person name="Zhang Y."/>
            <person name="Yang J."/>
            <person name="Shu L."/>
            <person name="Zhou H."/>
            <person name="Wang Y."/>
            <person name="Wang B."/>
            <person name="Shen Z."/>
        </authorList>
    </citation>
    <scope>NUCLEOTIDE SEQUENCE [LARGE SCALE GENOMIC DNA]</scope>
    <source>
        <strain evidence="2 3">3512</strain>
    </source>
</reference>
<accession>A0AAP8HWB9</accession>
<evidence type="ECO:0000313" key="2">
    <source>
        <dbReference type="EMBL" id="PKD78707.1"/>
    </source>
</evidence>